<feature type="chain" id="PRO_5003104803" evidence="2">
    <location>
        <begin position="20"/>
        <end position="648"/>
    </location>
</feature>
<dbReference type="Gene3D" id="3.20.20.80">
    <property type="entry name" value="Glycosidases"/>
    <property type="match status" value="1"/>
</dbReference>
<dbReference type="GO" id="GO:0045493">
    <property type="term" value="P:xylan catabolic process"/>
    <property type="evidence" value="ECO:0007669"/>
    <property type="project" value="InterPro"/>
</dbReference>
<dbReference type="PANTHER" id="PTHR39207:SF1">
    <property type="entry name" value="ALPHA-GLUCURONIDASE A"/>
    <property type="match status" value="1"/>
</dbReference>
<dbReference type="RefSeq" id="WP_004378122.1">
    <property type="nucleotide sequence ID" value="NZ_GL349569.1"/>
</dbReference>
<dbReference type="PANTHER" id="PTHR39207">
    <property type="entry name" value="ALPHA-GLUCURONIDASE A"/>
    <property type="match status" value="1"/>
</dbReference>
<evidence type="ECO:0000313" key="5">
    <source>
        <dbReference type="EMBL" id="EFI48203.1"/>
    </source>
</evidence>
<accession>D7NE56</accession>
<feature type="signal peptide" evidence="2">
    <location>
        <begin position="1"/>
        <end position="19"/>
    </location>
</feature>
<evidence type="ECO:0000256" key="1">
    <source>
        <dbReference type="ARBA" id="ARBA00022801"/>
    </source>
</evidence>
<dbReference type="GO" id="GO:0046559">
    <property type="term" value="F:alpha-glucuronidase activity"/>
    <property type="evidence" value="ECO:0007669"/>
    <property type="project" value="InterPro"/>
</dbReference>
<protein>
    <submittedName>
        <fullName evidence="5">Alpha-glucuronidase</fullName>
    </submittedName>
</protein>
<proteinExistence type="predicted"/>
<dbReference type="GO" id="GO:0033939">
    <property type="term" value="F:xylan alpha-1,2-glucuronosidase activity"/>
    <property type="evidence" value="ECO:0007669"/>
    <property type="project" value="TreeGrafter"/>
</dbReference>
<evidence type="ECO:0000259" key="4">
    <source>
        <dbReference type="Pfam" id="PF07488"/>
    </source>
</evidence>
<dbReference type="Gene3D" id="3.90.1330.10">
    <property type="entry name" value="Alpha-glucuronidase, C-terminal domain"/>
    <property type="match status" value="1"/>
</dbReference>
<dbReference type="AlphaFoldDB" id="D7NE56"/>
<reference evidence="5 6" key="1">
    <citation type="submission" date="2010-02" db="EMBL/GenBank/DDBJ databases">
        <title>The Genome Sequence of Prevotella oris strain C735.</title>
        <authorList>
            <consortium name="The Broad Institute Genome Sequencing Platform"/>
            <person name="Ward D."/>
            <person name="Feldgarden M."/>
            <person name="Earl A."/>
            <person name="Young S.K."/>
            <person name="Zeng Q."/>
            <person name="Koehrsen M."/>
            <person name="Alvarado L."/>
            <person name="Berlin A."/>
            <person name="Bochicchio J."/>
            <person name="Borenstein D."/>
            <person name="Chapman S.B."/>
            <person name="Chen Z."/>
            <person name="Engels R."/>
            <person name="Freedman E."/>
            <person name="Gellesch M."/>
            <person name="Goldberg J."/>
            <person name="Griggs A."/>
            <person name="Gujja S."/>
            <person name="Heilman E."/>
            <person name="Heiman D."/>
            <person name="Hepburn T."/>
            <person name="Howarth C."/>
            <person name="Jen D."/>
            <person name="Larson L."/>
            <person name="Mehta T."/>
            <person name="Park D."/>
            <person name="Pearson M."/>
            <person name="Roberts A."/>
            <person name="Saif S."/>
            <person name="Shea T."/>
            <person name="Shenoy N."/>
            <person name="Sisk P."/>
            <person name="Stolte C."/>
            <person name="Sykes S."/>
            <person name="Thomson T."/>
            <person name="Walk T."/>
            <person name="White J."/>
            <person name="Yandava C."/>
            <person name="Sibley C.D."/>
            <person name="Field T.R."/>
            <person name="Grinwis M."/>
            <person name="Eshaghurshan C.S."/>
            <person name="Surette M.G."/>
            <person name="Haas B."/>
            <person name="Nusbaum C."/>
            <person name="Birren B."/>
        </authorList>
    </citation>
    <scope>NUCLEOTIDE SEQUENCE [LARGE SCALE GENOMIC DNA]</scope>
    <source>
        <strain evidence="5 6">C735</strain>
    </source>
</reference>
<dbReference type="Proteomes" id="UP000003805">
    <property type="component" value="Unassembled WGS sequence"/>
</dbReference>
<dbReference type="Pfam" id="PF07477">
    <property type="entry name" value="Glyco_hydro_67C"/>
    <property type="match status" value="1"/>
</dbReference>
<keyword evidence="6" id="KW-1185">Reference proteome</keyword>
<dbReference type="InterPro" id="IPR011099">
    <property type="entry name" value="Glyco_hydro_67_C"/>
</dbReference>
<evidence type="ECO:0000259" key="3">
    <source>
        <dbReference type="Pfam" id="PF07477"/>
    </source>
</evidence>
<dbReference type="InterPro" id="IPR017853">
    <property type="entry name" value="GH"/>
</dbReference>
<dbReference type="Pfam" id="PF07488">
    <property type="entry name" value="Glyco_hydro_67M"/>
    <property type="match status" value="1"/>
</dbReference>
<feature type="domain" description="Glycosyl hydrolase family 67 C-terminal" evidence="3">
    <location>
        <begin position="405"/>
        <end position="629"/>
    </location>
</feature>
<dbReference type="HOGENOM" id="CLU_007125_1_0_10"/>
<dbReference type="GO" id="GO:0005576">
    <property type="term" value="C:extracellular region"/>
    <property type="evidence" value="ECO:0007669"/>
    <property type="project" value="InterPro"/>
</dbReference>
<keyword evidence="1" id="KW-0378">Hydrolase</keyword>
<dbReference type="SUPFAM" id="SSF51445">
    <property type="entry name" value="(Trans)glycosidases"/>
    <property type="match status" value="1"/>
</dbReference>
<sequence>MKQTILSLLLALSPLLSPAEDGHALWLRYKPCGKANIIAPQGGATLQTAVDELKRYWQGSELKLILNPRLKDDDGFLYNGDSICSHSELGLLYGAYEALRLQAQEAYPRLGGYTAPKFSRRILNHWDNLDGTIECGYAGKSIFFSANLKGQEWAGRIREYGRANASVGINGSVLNNVNTSPKVLTTQYIDTVCTIANILRPYGIKVYLSVNFGSPKALGYTKTADPLDETVKKWWKKKADEIYQRIPDFGGFLVKANAEGQPGPFDYGRTHAEGANMLADVLALHGGIVMWRSSVYGAKHKGEDRVMQAVSEFKDLDGLFKSNVILQSKNGPLDFQPREPYAPIFDNMKKTQQAVEFQITQEYTGQGKHLVFLAPMWKEFFSFVAPDSLKAIAGVSNIGDDINWCGHPFSQANWYAFGRLAWNPSFSSDFIAQEWIGQTFGNEVNSYILADMMTTSREACVDYMMPLGLHHLFASQHHYGPEADGVKAEYPLEWCPIPYHKAAADGIGFDRSSKGTNAVSQYREPYRSLYDNLATCPDEYLLWFHHVPWDYKLHNGDMLWDELCALYYRGIEQVVSYQKLWNELRPQIDQERWEHVNRLLALQLENAKECRDYVLRYFQQFSKMPLKYNFTGVSYMPVQPAQLNHKQP</sequence>
<keyword evidence="2" id="KW-0732">Signal</keyword>
<name>D7NE56_9BACT</name>
<gene>
    <name evidence="5" type="ORF">HMPREF0665_01832</name>
</gene>
<evidence type="ECO:0000256" key="2">
    <source>
        <dbReference type="SAM" id="SignalP"/>
    </source>
</evidence>
<dbReference type="InterPro" id="IPR011100">
    <property type="entry name" value="Glyco_hydro_67_cat"/>
</dbReference>
<dbReference type="InterPro" id="IPR029018">
    <property type="entry name" value="Hex-like_dom2"/>
</dbReference>
<dbReference type="EMBL" id="GL349569">
    <property type="protein sequence ID" value="EFI48203.1"/>
    <property type="molecule type" value="Genomic_DNA"/>
</dbReference>
<feature type="domain" description="Glycosyl hydrolase family 67 catalytic" evidence="4">
    <location>
        <begin position="102"/>
        <end position="383"/>
    </location>
</feature>
<evidence type="ECO:0000313" key="6">
    <source>
        <dbReference type="Proteomes" id="UP000003805"/>
    </source>
</evidence>
<dbReference type="eggNOG" id="COG3661">
    <property type="taxonomic scope" value="Bacteria"/>
</dbReference>
<organism evidence="5 6">
    <name type="scientific">Segatella oris C735</name>
    <dbReference type="NCBI Taxonomy" id="563008"/>
    <lineage>
        <taxon>Bacteria</taxon>
        <taxon>Pseudomonadati</taxon>
        <taxon>Bacteroidota</taxon>
        <taxon>Bacteroidia</taxon>
        <taxon>Bacteroidales</taxon>
        <taxon>Prevotellaceae</taxon>
        <taxon>Segatella</taxon>
    </lineage>
</organism>
<dbReference type="InterPro" id="IPR037054">
    <property type="entry name" value="A-glucoronidase_C_sf"/>
</dbReference>
<dbReference type="SUPFAM" id="SSF55545">
    <property type="entry name" value="beta-N-acetylhexosaminidase-like domain"/>
    <property type="match status" value="1"/>
</dbReference>